<gene>
    <name evidence="1" type="ORF">IPOD504_LOCUS17069</name>
</gene>
<keyword evidence="2" id="KW-1185">Reference proteome</keyword>
<name>A0ABN8J8G4_9NEOP</name>
<proteinExistence type="predicted"/>
<accession>A0ABN8J8G4</accession>
<sequence>MRCAGGPDAPVGWEGELAEERWLPPPLEADYAGRSEFASSFGWVPGGGGGGVIRVGDGFDQGQAAVISQQAPYRRSSN</sequence>
<evidence type="ECO:0000313" key="2">
    <source>
        <dbReference type="Proteomes" id="UP000837857"/>
    </source>
</evidence>
<organism evidence="1 2">
    <name type="scientific">Iphiclides podalirius</name>
    <name type="common">scarce swallowtail</name>
    <dbReference type="NCBI Taxonomy" id="110791"/>
    <lineage>
        <taxon>Eukaryota</taxon>
        <taxon>Metazoa</taxon>
        <taxon>Ecdysozoa</taxon>
        <taxon>Arthropoda</taxon>
        <taxon>Hexapoda</taxon>
        <taxon>Insecta</taxon>
        <taxon>Pterygota</taxon>
        <taxon>Neoptera</taxon>
        <taxon>Endopterygota</taxon>
        <taxon>Lepidoptera</taxon>
        <taxon>Glossata</taxon>
        <taxon>Ditrysia</taxon>
        <taxon>Papilionoidea</taxon>
        <taxon>Papilionidae</taxon>
        <taxon>Papilioninae</taxon>
        <taxon>Iphiclides</taxon>
    </lineage>
</organism>
<evidence type="ECO:0000313" key="1">
    <source>
        <dbReference type="EMBL" id="CAH2075953.1"/>
    </source>
</evidence>
<dbReference type="Proteomes" id="UP000837857">
    <property type="component" value="Chromosome 9"/>
</dbReference>
<reference evidence="1" key="1">
    <citation type="submission" date="2022-03" db="EMBL/GenBank/DDBJ databases">
        <authorList>
            <person name="Martin H S."/>
        </authorList>
    </citation>
    <scope>NUCLEOTIDE SEQUENCE</scope>
</reference>
<dbReference type="EMBL" id="OW152821">
    <property type="protein sequence ID" value="CAH2075953.1"/>
    <property type="molecule type" value="Genomic_DNA"/>
</dbReference>
<feature type="non-terminal residue" evidence="1">
    <location>
        <position position="78"/>
    </location>
</feature>
<protein>
    <submittedName>
        <fullName evidence="1">Uncharacterized protein</fullName>
    </submittedName>
</protein>